<organism evidence="1 2">
    <name type="scientific">Eumeta variegata</name>
    <name type="common">Bagworm moth</name>
    <name type="synonym">Eumeta japonica</name>
    <dbReference type="NCBI Taxonomy" id="151549"/>
    <lineage>
        <taxon>Eukaryota</taxon>
        <taxon>Metazoa</taxon>
        <taxon>Ecdysozoa</taxon>
        <taxon>Arthropoda</taxon>
        <taxon>Hexapoda</taxon>
        <taxon>Insecta</taxon>
        <taxon>Pterygota</taxon>
        <taxon>Neoptera</taxon>
        <taxon>Endopterygota</taxon>
        <taxon>Lepidoptera</taxon>
        <taxon>Glossata</taxon>
        <taxon>Ditrysia</taxon>
        <taxon>Tineoidea</taxon>
        <taxon>Psychidae</taxon>
        <taxon>Oiketicinae</taxon>
        <taxon>Eumeta</taxon>
    </lineage>
</organism>
<dbReference type="EMBL" id="BGZK01001016">
    <property type="protein sequence ID" value="GBP68588.1"/>
    <property type="molecule type" value="Genomic_DNA"/>
</dbReference>
<accession>A0A4C1XYB1</accession>
<dbReference type="Proteomes" id="UP000299102">
    <property type="component" value="Unassembled WGS sequence"/>
</dbReference>
<comment type="caution">
    <text evidence="1">The sequence shown here is derived from an EMBL/GenBank/DDBJ whole genome shotgun (WGS) entry which is preliminary data.</text>
</comment>
<dbReference type="AlphaFoldDB" id="A0A4C1XYB1"/>
<evidence type="ECO:0000313" key="2">
    <source>
        <dbReference type="Proteomes" id="UP000299102"/>
    </source>
</evidence>
<sequence>MILSGRVTQTLQRSGVLRMRNNFNPSAATRPSFYHVCPTSPRRERENFPRSGPSMRFSEINSKGSEGFYCYVSELIYARVMLRHTLRAKRSMTTVGRELCRRIGGSPRSVLGNHGTFLSISCETIAGSMPQRRGLKDCYSLYSPGSLGYFCT</sequence>
<evidence type="ECO:0000313" key="1">
    <source>
        <dbReference type="EMBL" id="GBP68588.1"/>
    </source>
</evidence>
<gene>
    <name evidence="1" type="ORF">EVAR_46928_1</name>
</gene>
<protein>
    <submittedName>
        <fullName evidence="1">Uncharacterized protein</fullName>
    </submittedName>
</protein>
<proteinExistence type="predicted"/>
<reference evidence="1 2" key="1">
    <citation type="journal article" date="2019" name="Commun. Biol.">
        <title>The bagworm genome reveals a unique fibroin gene that provides high tensile strength.</title>
        <authorList>
            <person name="Kono N."/>
            <person name="Nakamura H."/>
            <person name="Ohtoshi R."/>
            <person name="Tomita M."/>
            <person name="Numata K."/>
            <person name="Arakawa K."/>
        </authorList>
    </citation>
    <scope>NUCLEOTIDE SEQUENCE [LARGE SCALE GENOMIC DNA]</scope>
</reference>
<name>A0A4C1XYB1_EUMVA</name>
<keyword evidence="2" id="KW-1185">Reference proteome</keyword>